<reference evidence="5" key="1">
    <citation type="journal article" date="2023" name="Arch. Microbiol.">
        <title>Desulfoferula mesophilus gen. nov. sp. nov., a mesophilic sulfate-reducing bacterium isolated from a brackish lake sediment.</title>
        <authorList>
            <person name="Watanabe T."/>
            <person name="Yabe T."/>
            <person name="Tsuji J.M."/>
            <person name="Fukui M."/>
        </authorList>
    </citation>
    <scope>NUCLEOTIDE SEQUENCE [LARGE SCALE GENOMIC DNA]</scope>
    <source>
        <strain evidence="5">12FAK</strain>
    </source>
</reference>
<evidence type="ECO:0000256" key="2">
    <source>
        <dbReference type="ARBA" id="ARBA00023235"/>
    </source>
</evidence>
<dbReference type="Proteomes" id="UP001366166">
    <property type="component" value="Chromosome"/>
</dbReference>
<feature type="binding site" evidence="3">
    <location>
        <begin position="245"/>
        <end position="246"/>
    </location>
    <ligand>
        <name>substrate</name>
    </ligand>
</feature>
<dbReference type="InterPro" id="IPR042529">
    <property type="entry name" value="IF_2B-like_C"/>
</dbReference>
<evidence type="ECO:0000256" key="3">
    <source>
        <dbReference type="HAMAP-Rule" id="MF_01678"/>
    </source>
</evidence>
<sequence>MIPTLYWQDDVVMILDQRKLPARTTFIACRDMKRVIYCIKTLAVRGAPAIGVAAAMGLVLAAKAVKLKDPAKWAERFRAQAEVMRAARPTAVNLGWAVDRMLALVAGAPEDPAERLALLRRESEMMLAEDVAINRAMGRHGAKLVPKRATILTHCNAGSLATGGYGTALGVVRAAAEAGKQIKVIADETRPLLQGARLTAWEMVDEGIPVAVAVDGAVGALMSKGLVDLCVVGADRIAANGDVANKIGTFNVALQARRHGVPFYVAAPLSTVDMDTPSGDLIPIEERDPAEVLAFAGSRAAPGAEALNPAFDVTPNDLVSAIITEVGVLRPPFNRSLAAAKAQSLT</sequence>
<dbReference type="Pfam" id="PF01008">
    <property type="entry name" value="IF-2B"/>
    <property type="match status" value="1"/>
</dbReference>
<feature type="binding site" evidence="3">
    <location>
        <position position="194"/>
    </location>
    <ligand>
        <name>substrate</name>
    </ligand>
</feature>
<dbReference type="GO" id="GO:0046523">
    <property type="term" value="F:S-methyl-5-thioribose-1-phosphate isomerase activity"/>
    <property type="evidence" value="ECO:0007669"/>
    <property type="project" value="UniProtKB-UniRule"/>
</dbReference>
<keyword evidence="3" id="KW-0486">Methionine biosynthesis</keyword>
<evidence type="ECO:0000313" key="4">
    <source>
        <dbReference type="EMBL" id="BEQ16813.1"/>
    </source>
</evidence>
<evidence type="ECO:0000256" key="1">
    <source>
        <dbReference type="ARBA" id="ARBA00022605"/>
    </source>
</evidence>
<feature type="active site" description="Proton donor" evidence="3">
    <location>
        <position position="235"/>
    </location>
</feature>
<dbReference type="InterPro" id="IPR000649">
    <property type="entry name" value="IF-2B-related"/>
</dbReference>
<protein>
    <recommendedName>
        <fullName evidence="3">Methylthioribose-1-phosphate isomerase</fullName>
        <shortName evidence="3">M1Pi</shortName>
        <shortName evidence="3">MTR-1-P isomerase</shortName>
        <ecNumber evidence="3">5.3.1.23</ecNumber>
    </recommendedName>
    <alternativeName>
        <fullName evidence="3">S-methyl-5-thioribose-1-phosphate isomerase</fullName>
    </alternativeName>
</protein>
<feature type="binding site" evidence="3">
    <location>
        <begin position="45"/>
        <end position="47"/>
    </location>
    <ligand>
        <name>substrate</name>
    </ligand>
</feature>
<comment type="function">
    <text evidence="3">Catalyzes the interconversion of methylthioribose-1-phosphate (MTR-1-P) into methylthioribulose-1-phosphate (MTRu-1-P).</text>
</comment>
<gene>
    <name evidence="3 4" type="primary">mtnA</name>
    <name evidence="4" type="ORF">FAK_38790</name>
</gene>
<dbReference type="EC" id="5.3.1.23" evidence="3"/>
<feature type="site" description="Transition state stabilizer" evidence="3">
    <location>
        <position position="155"/>
    </location>
</feature>
<comment type="similarity">
    <text evidence="3">Belongs to the EIF-2B alpha/beta/delta subunits family. MtnA subfamily.</text>
</comment>
<dbReference type="HAMAP" id="MF_01678">
    <property type="entry name" value="Salvage_MtnA"/>
    <property type="match status" value="1"/>
</dbReference>
<dbReference type="PANTHER" id="PTHR43475">
    <property type="entry name" value="METHYLTHIORIBOSE-1-PHOSPHATE ISOMERASE"/>
    <property type="match status" value="1"/>
</dbReference>
<comment type="catalytic activity">
    <reaction evidence="3">
        <text>5-(methylsulfanyl)-alpha-D-ribose 1-phosphate = 5-(methylsulfanyl)-D-ribulose 1-phosphate</text>
        <dbReference type="Rhea" id="RHEA:19989"/>
        <dbReference type="ChEBI" id="CHEBI:58533"/>
        <dbReference type="ChEBI" id="CHEBI:58548"/>
        <dbReference type="EC" id="5.3.1.23"/>
    </reaction>
</comment>
<dbReference type="NCBIfam" id="NF004326">
    <property type="entry name" value="PRK05720.1"/>
    <property type="match status" value="1"/>
</dbReference>
<name>A0AAU9F304_9BACT</name>
<dbReference type="FunFam" id="1.20.120.420:FF:000003">
    <property type="entry name" value="Methylthioribose-1-phosphate isomerase"/>
    <property type="match status" value="1"/>
</dbReference>
<dbReference type="EMBL" id="AP028679">
    <property type="protein sequence ID" value="BEQ16813.1"/>
    <property type="molecule type" value="Genomic_DNA"/>
</dbReference>
<dbReference type="InterPro" id="IPR037171">
    <property type="entry name" value="NagB/RpiA_transferase-like"/>
</dbReference>
<dbReference type="NCBIfam" id="TIGR00512">
    <property type="entry name" value="salvage_mtnA"/>
    <property type="match status" value="1"/>
</dbReference>
<organism evidence="4 5">
    <name type="scientific">Desulfoferula mesophila</name>
    <dbReference type="NCBI Taxonomy" id="3058419"/>
    <lineage>
        <taxon>Bacteria</taxon>
        <taxon>Pseudomonadati</taxon>
        <taxon>Thermodesulfobacteriota</taxon>
        <taxon>Desulfarculia</taxon>
        <taxon>Desulfarculales</taxon>
        <taxon>Desulfarculaceae</taxon>
        <taxon>Desulfoferula</taxon>
    </lineage>
</organism>
<keyword evidence="2 3" id="KW-0413">Isomerase</keyword>
<dbReference type="GO" id="GO:0019509">
    <property type="term" value="P:L-methionine salvage from methylthioadenosine"/>
    <property type="evidence" value="ECO:0007669"/>
    <property type="project" value="UniProtKB-UniRule"/>
</dbReference>
<dbReference type="AlphaFoldDB" id="A0AAU9F304"/>
<dbReference type="PANTHER" id="PTHR43475:SF1">
    <property type="entry name" value="METHYLTHIORIBOSE-1-PHOSPHATE ISOMERASE"/>
    <property type="match status" value="1"/>
</dbReference>
<evidence type="ECO:0000313" key="5">
    <source>
        <dbReference type="Proteomes" id="UP001366166"/>
    </source>
</evidence>
<comment type="pathway">
    <text evidence="3">Amino-acid biosynthesis; L-methionine biosynthesis via salvage pathway; L-methionine from S-methyl-5-thio-alpha-D-ribose 1-phosphate: step 1/6.</text>
</comment>
<feature type="binding site" evidence="3">
    <location>
        <position position="88"/>
    </location>
    <ligand>
        <name>substrate</name>
    </ligand>
</feature>
<accession>A0AAU9F304</accession>
<dbReference type="FunFam" id="3.40.50.10470:FF:000006">
    <property type="entry name" value="Methylthioribose-1-phosphate isomerase"/>
    <property type="match status" value="1"/>
</dbReference>
<dbReference type="KEGG" id="dmp:FAK_38790"/>
<dbReference type="Gene3D" id="1.20.120.420">
    <property type="entry name" value="translation initiation factor eif-2b, domain 1"/>
    <property type="match status" value="1"/>
</dbReference>
<proteinExistence type="inferred from homology"/>
<dbReference type="NCBIfam" id="TIGR00524">
    <property type="entry name" value="eIF-2B_rel"/>
    <property type="match status" value="1"/>
</dbReference>
<keyword evidence="5" id="KW-1185">Reference proteome</keyword>
<dbReference type="InterPro" id="IPR005251">
    <property type="entry name" value="IF-M1Pi"/>
</dbReference>
<dbReference type="InterPro" id="IPR027363">
    <property type="entry name" value="M1Pi_N"/>
</dbReference>
<dbReference type="Gene3D" id="3.40.50.10470">
    <property type="entry name" value="Translation initiation factor eif-2b, domain 2"/>
    <property type="match status" value="1"/>
</dbReference>
<keyword evidence="1 3" id="KW-0028">Amino-acid biosynthesis</keyword>
<dbReference type="SUPFAM" id="SSF100950">
    <property type="entry name" value="NagB/RpiA/CoA transferase-like"/>
    <property type="match status" value="1"/>
</dbReference>
<dbReference type="InterPro" id="IPR011559">
    <property type="entry name" value="Initiation_fac_2B_a/b/d"/>
</dbReference>